<proteinExistence type="predicted"/>
<keyword evidence="2" id="KW-1185">Reference proteome</keyword>
<name>A0ABV0VN34_9TELE</name>
<evidence type="ECO:0000313" key="1">
    <source>
        <dbReference type="EMBL" id="MEQ2257826.1"/>
    </source>
</evidence>
<gene>
    <name evidence="1" type="ORF">ILYODFUR_038803</name>
</gene>
<sequence>MSSCQQRDISALSRRPASHGVWVEEKGPLERGCFYTASGIMGSPLLNPPFPNVGSRLNAIYFESSRKVCTASFMLQSMPVGFQHGEVQNSCSVQERWTASLITQKVTLSTSNRATIGEIAHFRAAVEPTREWEPGRCVRPGTGGSRTA</sequence>
<evidence type="ECO:0000313" key="2">
    <source>
        <dbReference type="Proteomes" id="UP001482620"/>
    </source>
</evidence>
<reference evidence="1 2" key="1">
    <citation type="submission" date="2021-06" db="EMBL/GenBank/DDBJ databases">
        <authorList>
            <person name="Palmer J.M."/>
        </authorList>
    </citation>
    <scope>NUCLEOTIDE SEQUENCE [LARGE SCALE GENOMIC DNA]</scope>
    <source>
        <strain evidence="2">if_2019</strain>
        <tissue evidence="1">Muscle</tissue>
    </source>
</reference>
<accession>A0ABV0VN34</accession>
<dbReference type="Proteomes" id="UP001482620">
    <property type="component" value="Unassembled WGS sequence"/>
</dbReference>
<dbReference type="EMBL" id="JAHRIQ010114499">
    <property type="protein sequence ID" value="MEQ2257826.1"/>
    <property type="molecule type" value="Genomic_DNA"/>
</dbReference>
<comment type="caution">
    <text evidence="1">The sequence shown here is derived from an EMBL/GenBank/DDBJ whole genome shotgun (WGS) entry which is preliminary data.</text>
</comment>
<protein>
    <submittedName>
        <fullName evidence="1">Uncharacterized protein</fullName>
    </submittedName>
</protein>
<organism evidence="1 2">
    <name type="scientific">Ilyodon furcidens</name>
    <name type="common">goldbreast splitfin</name>
    <dbReference type="NCBI Taxonomy" id="33524"/>
    <lineage>
        <taxon>Eukaryota</taxon>
        <taxon>Metazoa</taxon>
        <taxon>Chordata</taxon>
        <taxon>Craniata</taxon>
        <taxon>Vertebrata</taxon>
        <taxon>Euteleostomi</taxon>
        <taxon>Actinopterygii</taxon>
        <taxon>Neopterygii</taxon>
        <taxon>Teleostei</taxon>
        <taxon>Neoteleostei</taxon>
        <taxon>Acanthomorphata</taxon>
        <taxon>Ovalentaria</taxon>
        <taxon>Atherinomorphae</taxon>
        <taxon>Cyprinodontiformes</taxon>
        <taxon>Goodeidae</taxon>
        <taxon>Ilyodon</taxon>
    </lineage>
</organism>